<evidence type="ECO:0000256" key="5">
    <source>
        <dbReference type="ARBA" id="ARBA00022525"/>
    </source>
</evidence>
<dbReference type="Proteomes" id="UP000009234">
    <property type="component" value="Chromosome"/>
</dbReference>
<keyword evidence="10" id="KW-0966">Cell projection</keyword>
<proteinExistence type="inferred from homology"/>
<dbReference type="Pfam" id="PF00460">
    <property type="entry name" value="Flg_bb_rod"/>
    <property type="match status" value="1"/>
</dbReference>
<name>F6DNP1_DESRL</name>
<dbReference type="AlphaFoldDB" id="F6DNP1"/>
<evidence type="ECO:0000259" key="9">
    <source>
        <dbReference type="Pfam" id="PF22638"/>
    </source>
</evidence>
<dbReference type="Pfam" id="PF06429">
    <property type="entry name" value="Flg_bbr_C"/>
    <property type="match status" value="1"/>
</dbReference>
<evidence type="ECO:0000256" key="3">
    <source>
        <dbReference type="ARBA" id="ARBA00009677"/>
    </source>
</evidence>
<feature type="domain" description="Flagellar basal-body/hook protein C-terminal" evidence="8">
    <location>
        <begin position="434"/>
        <end position="472"/>
    </location>
</feature>
<dbReference type="InterPro" id="IPR001444">
    <property type="entry name" value="Flag_bb_rod_N"/>
</dbReference>
<keyword evidence="11" id="KW-1185">Reference proteome</keyword>
<protein>
    <recommendedName>
        <fullName evidence="4">Flagellar hook-associated protein 1</fullName>
    </recommendedName>
</protein>
<keyword evidence="10" id="KW-0969">Cilium</keyword>
<evidence type="ECO:0000256" key="6">
    <source>
        <dbReference type="ARBA" id="ARBA00023143"/>
    </source>
</evidence>
<evidence type="ECO:0000259" key="8">
    <source>
        <dbReference type="Pfam" id="PF06429"/>
    </source>
</evidence>
<evidence type="ECO:0000259" key="7">
    <source>
        <dbReference type="Pfam" id="PF00460"/>
    </source>
</evidence>
<comment type="subcellular location">
    <subcellularLocation>
        <location evidence="1">Bacterial flagellum</location>
    </subcellularLocation>
    <subcellularLocation>
        <location evidence="2">Secreted</location>
    </subcellularLocation>
</comment>
<reference evidence="11" key="1">
    <citation type="submission" date="2011-05" db="EMBL/GenBank/DDBJ databases">
        <title>Complete sequence of Desulfotomaculum ruminis DSM 2154.</title>
        <authorList>
            <person name="Lucas S."/>
            <person name="Copeland A."/>
            <person name="Lapidus A."/>
            <person name="Cheng J.-F."/>
            <person name="Goodwin L."/>
            <person name="Pitluck S."/>
            <person name="Lu M."/>
            <person name="Detter J.C."/>
            <person name="Han C."/>
            <person name="Tapia R."/>
            <person name="Land M."/>
            <person name="Hauser L."/>
            <person name="Kyrpides N."/>
            <person name="Ivanova N."/>
            <person name="Mikhailova N."/>
            <person name="Pagani I."/>
            <person name="Stams A.J.M."/>
            <person name="Plugge C.M."/>
            <person name="Muyzer G."/>
            <person name="Kuever J."/>
            <person name="Parshina S.N."/>
            <person name="Ivanova A.E."/>
            <person name="Nazina T.N."/>
            <person name="Brambilla E."/>
            <person name="Spring S."/>
            <person name="Klenk H.-P."/>
            <person name="Woyke T."/>
        </authorList>
    </citation>
    <scope>NUCLEOTIDE SEQUENCE [LARGE SCALE GENOMIC DNA]</scope>
    <source>
        <strain evidence="11">ATCC 23193 / DSM 2154 / NCIB 8452 / DL</strain>
    </source>
</reference>
<evidence type="ECO:0000256" key="1">
    <source>
        <dbReference type="ARBA" id="ARBA00004365"/>
    </source>
</evidence>
<accession>F6DNP1</accession>
<dbReference type="GO" id="GO:0005198">
    <property type="term" value="F:structural molecule activity"/>
    <property type="evidence" value="ECO:0007669"/>
    <property type="project" value="InterPro"/>
</dbReference>
<dbReference type="HOGENOM" id="CLU_012762_1_1_9"/>
<sequence length="476" mass="51825">MAGGTWLGLETARRGLNTHRYALDITGQNLANASTIGYTRQEAIIRATDPYTVPSMNSSCTPGQFGTGSMVDYIRRVKDEYMDNNVRRSTSDNSYWADQVSVMQRAEACFAEPAAKGISQKIVDFFKSWMDLQNNSGDLGVKSTVVEIGSNLATLLGTVYKQLNSIEKSVLEVDSSGEVQGGMMQDQVNQVNDILTQINDLTNAIKKVYDVGQQPNDLLDRRDLLLEELSHYGPVHVTDGNTNGKPNGELEVTFFGTKVLDSNADLCFNDMKLGLDAGNLVIGSAKSGGEIVNLSTKLADQEFSGSLVGLVNARQELIAEQDKLNELAIALKDEVNTILDSSGDDFEKIFFSGSLADGDFVVNPDLLNDPNKLDGAVADKVSKLRDKDVLGESTFSEYYSYIVTDVGNAAANANSMAANQAAIKQQITSLRDSVSGVSIDEELTKMMQFQYGWQASSRMITVVDQLIDMVINRMGV</sequence>
<keyword evidence="5" id="KW-0964">Secreted</keyword>
<dbReference type="NCBIfam" id="TIGR02492">
    <property type="entry name" value="flgK_ends"/>
    <property type="match status" value="1"/>
</dbReference>
<dbReference type="PANTHER" id="PTHR30033">
    <property type="entry name" value="FLAGELLAR HOOK-ASSOCIATED PROTEIN 1"/>
    <property type="match status" value="1"/>
</dbReference>
<dbReference type="eggNOG" id="COG4786">
    <property type="taxonomic scope" value="Bacteria"/>
</dbReference>
<dbReference type="GO" id="GO:0009424">
    <property type="term" value="C:bacterial-type flagellum hook"/>
    <property type="evidence" value="ECO:0007669"/>
    <property type="project" value="InterPro"/>
</dbReference>
<evidence type="ECO:0000313" key="10">
    <source>
        <dbReference type="EMBL" id="AEG59486.1"/>
    </source>
</evidence>
<dbReference type="OrthoDB" id="9802553at2"/>
<dbReference type="GO" id="GO:0005576">
    <property type="term" value="C:extracellular region"/>
    <property type="evidence" value="ECO:0007669"/>
    <property type="project" value="UniProtKB-SubCell"/>
</dbReference>
<keyword evidence="6" id="KW-0975">Bacterial flagellum</keyword>
<dbReference type="InterPro" id="IPR002371">
    <property type="entry name" value="FlgK"/>
</dbReference>
<dbReference type="GO" id="GO:0044780">
    <property type="term" value="P:bacterial-type flagellum assembly"/>
    <property type="evidence" value="ECO:0007669"/>
    <property type="project" value="InterPro"/>
</dbReference>
<evidence type="ECO:0000256" key="2">
    <source>
        <dbReference type="ARBA" id="ARBA00004613"/>
    </source>
</evidence>
<feature type="domain" description="Flagellar hook-associated protein FlgK helical" evidence="9">
    <location>
        <begin position="104"/>
        <end position="339"/>
    </location>
</feature>
<dbReference type="SUPFAM" id="SSF64518">
    <property type="entry name" value="Phase 1 flagellin"/>
    <property type="match status" value="1"/>
</dbReference>
<evidence type="ECO:0000313" key="11">
    <source>
        <dbReference type="Proteomes" id="UP000009234"/>
    </source>
</evidence>
<evidence type="ECO:0000256" key="4">
    <source>
        <dbReference type="ARBA" id="ARBA00016244"/>
    </source>
</evidence>
<dbReference type="EMBL" id="CP002780">
    <property type="protein sequence ID" value="AEG59486.1"/>
    <property type="molecule type" value="Genomic_DNA"/>
</dbReference>
<dbReference type="InterPro" id="IPR053927">
    <property type="entry name" value="FlgK_helical"/>
</dbReference>
<organism evidence="10 11">
    <name type="scientific">Desulforamulus ruminis (strain ATCC 23193 / DSM 2154 / NCIMB 8452 / DL)</name>
    <name type="common">Desulfotomaculum ruminis</name>
    <dbReference type="NCBI Taxonomy" id="696281"/>
    <lineage>
        <taxon>Bacteria</taxon>
        <taxon>Bacillati</taxon>
        <taxon>Bacillota</taxon>
        <taxon>Clostridia</taxon>
        <taxon>Eubacteriales</taxon>
        <taxon>Peptococcaceae</taxon>
        <taxon>Desulforamulus</taxon>
    </lineage>
</organism>
<dbReference type="PANTHER" id="PTHR30033:SF1">
    <property type="entry name" value="FLAGELLAR HOOK-ASSOCIATED PROTEIN 1"/>
    <property type="match status" value="1"/>
</dbReference>
<dbReference type="RefSeq" id="WP_013841257.1">
    <property type="nucleotide sequence ID" value="NC_015589.1"/>
</dbReference>
<dbReference type="KEGG" id="dru:Desru_1211"/>
<keyword evidence="10" id="KW-0282">Flagellum</keyword>
<dbReference type="Pfam" id="PF22638">
    <property type="entry name" value="FlgK_D1"/>
    <property type="match status" value="1"/>
</dbReference>
<reference evidence="10 11" key="2">
    <citation type="journal article" date="2012" name="Stand. Genomic Sci.">
        <title>Complete genome sequence of the sulfate-reducing firmicute Desulfotomaculum ruminis type strain (DL(T)).</title>
        <authorList>
            <person name="Spring S."/>
            <person name="Visser M."/>
            <person name="Lu M."/>
            <person name="Copeland A."/>
            <person name="Lapidus A."/>
            <person name="Lucas S."/>
            <person name="Cheng J.F."/>
            <person name="Han C."/>
            <person name="Tapia R."/>
            <person name="Goodwin L.A."/>
            <person name="Pitluck S."/>
            <person name="Ivanova N."/>
            <person name="Land M."/>
            <person name="Hauser L."/>
            <person name="Larimer F."/>
            <person name="Rohde M."/>
            <person name="Goker M."/>
            <person name="Detter J.C."/>
            <person name="Kyrpides N.C."/>
            <person name="Woyke T."/>
            <person name="Schaap P.J."/>
            <person name="Plugge C.M."/>
            <person name="Muyzer G."/>
            <person name="Kuever J."/>
            <person name="Pereira I.A."/>
            <person name="Parshina S.N."/>
            <person name="Bernier-Latmani R."/>
            <person name="Stams A.J."/>
            <person name="Klenk H.P."/>
        </authorList>
    </citation>
    <scope>NUCLEOTIDE SEQUENCE [LARGE SCALE GENOMIC DNA]</scope>
    <source>
        <strain evidence="11">ATCC 23193 / DSM 2154 / NCIB 8452 / DL</strain>
    </source>
</reference>
<dbReference type="InterPro" id="IPR010930">
    <property type="entry name" value="Flg_bb/hook_C_dom"/>
</dbReference>
<gene>
    <name evidence="10" type="ordered locus">Desru_1211</name>
</gene>
<dbReference type="STRING" id="696281.Desru_1211"/>
<dbReference type="eggNOG" id="COG1256">
    <property type="taxonomic scope" value="Bacteria"/>
</dbReference>
<feature type="domain" description="Flagellar basal body rod protein N-terminal" evidence="7">
    <location>
        <begin position="9"/>
        <end position="39"/>
    </location>
</feature>
<comment type="similarity">
    <text evidence="3">Belongs to the flagella basal body rod proteins family.</text>
</comment>